<feature type="transmembrane region" description="Helical" evidence="4">
    <location>
        <begin position="58"/>
        <end position="83"/>
    </location>
</feature>
<feature type="domain" description="Oligopeptide/dipeptide ABC transporter C-terminal" evidence="5">
    <location>
        <begin position="477"/>
        <end position="525"/>
    </location>
</feature>
<feature type="transmembrane region" description="Helical" evidence="4">
    <location>
        <begin position="190"/>
        <end position="209"/>
    </location>
</feature>
<gene>
    <name evidence="6" type="ORF">LCGC14_2422140</name>
</gene>
<dbReference type="SMART" id="SM00028">
    <property type="entry name" value="TPR"/>
    <property type="match status" value="2"/>
</dbReference>
<dbReference type="PANTHER" id="PTHR43067">
    <property type="entry name" value="OLIGOPEPTIDE/DIPEPTIDE ABC TRANSPORTER, ATPASE SUBUNIT"/>
    <property type="match status" value="1"/>
</dbReference>
<feature type="transmembrane region" description="Helical" evidence="4">
    <location>
        <begin position="18"/>
        <end position="46"/>
    </location>
</feature>
<dbReference type="PROSITE" id="PS50005">
    <property type="entry name" value="TPR"/>
    <property type="match status" value="1"/>
</dbReference>
<protein>
    <recommendedName>
        <fullName evidence="5">Oligopeptide/dipeptide ABC transporter C-terminal domain-containing protein</fullName>
    </recommendedName>
</protein>
<dbReference type="NCBIfam" id="TIGR01727">
    <property type="entry name" value="oligo_HPY"/>
    <property type="match status" value="1"/>
</dbReference>
<feature type="non-terminal residue" evidence="6">
    <location>
        <position position="526"/>
    </location>
</feature>
<accession>A0A0F9CBL0</accession>
<dbReference type="GO" id="GO:0005524">
    <property type="term" value="F:ATP binding"/>
    <property type="evidence" value="ECO:0007669"/>
    <property type="project" value="UniProtKB-KW"/>
</dbReference>
<evidence type="ECO:0000256" key="3">
    <source>
        <dbReference type="ARBA" id="ARBA00022840"/>
    </source>
</evidence>
<dbReference type="EMBL" id="LAZR01036855">
    <property type="protein sequence ID" value="KKL23762.1"/>
    <property type="molecule type" value="Genomic_DNA"/>
</dbReference>
<evidence type="ECO:0000313" key="6">
    <source>
        <dbReference type="EMBL" id="KKL23762.1"/>
    </source>
</evidence>
<reference evidence="6" key="1">
    <citation type="journal article" date="2015" name="Nature">
        <title>Complex archaea that bridge the gap between prokaryotes and eukaryotes.</title>
        <authorList>
            <person name="Spang A."/>
            <person name="Saw J.H."/>
            <person name="Jorgensen S.L."/>
            <person name="Zaremba-Niedzwiedzka K."/>
            <person name="Martijn J."/>
            <person name="Lind A.E."/>
            <person name="van Eijk R."/>
            <person name="Schleper C."/>
            <person name="Guy L."/>
            <person name="Ettema T.J."/>
        </authorList>
    </citation>
    <scope>NUCLEOTIDE SEQUENCE</scope>
</reference>
<dbReference type="InterPro" id="IPR019734">
    <property type="entry name" value="TPR_rpt"/>
</dbReference>
<dbReference type="InterPro" id="IPR013563">
    <property type="entry name" value="Oligopep_ABC_C"/>
</dbReference>
<proteinExistence type="predicted"/>
<dbReference type="Gene3D" id="1.25.40.10">
    <property type="entry name" value="Tetratricopeptide repeat domain"/>
    <property type="match status" value="1"/>
</dbReference>
<keyword evidence="1" id="KW-0813">Transport</keyword>
<feature type="transmembrane region" description="Helical" evidence="4">
    <location>
        <begin position="122"/>
        <end position="144"/>
    </location>
</feature>
<evidence type="ECO:0000256" key="4">
    <source>
        <dbReference type="SAM" id="Phobius"/>
    </source>
</evidence>
<dbReference type="PANTHER" id="PTHR43067:SF3">
    <property type="entry name" value="MALTOSE ABC TRANSPORTER, ATP-BINDING PROTEIN"/>
    <property type="match status" value="1"/>
</dbReference>
<dbReference type="InterPro" id="IPR011990">
    <property type="entry name" value="TPR-like_helical_dom_sf"/>
</dbReference>
<dbReference type="AlphaFoldDB" id="A0A0F9CBL0"/>
<feature type="non-terminal residue" evidence="6">
    <location>
        <position position="1"/>
    </location>
</feature>
<feature type="transmembrane region" description="Helical" evidence="4">
    <location>
        <begin position="156"/>
        <end position="178"/>
    </location>
</feature>
<comment type="caution">
    <text evidence="6">The sequence shown here is derived from an EMBL/GenBank/DDBJ whole genome shotgun (WGS) entry which is preliminary data.</text>
</comment>
<feature type="transmembrane region" description="Helical" evidence="4">
    <location>
        <begin position="216"/>
        <end position="236"/>
    </location>
</feature>
<keyword evidence="4" id="KW-1133">Transmembrane helix</keyword>
<evidence type="ECO:0000256" key="2">
    <source>
        <dbReference type="ARBA" id="ARBA00022741"/>
    </source>
</evidence>
<evidence type="ECO:0000259" key="5">
    <source>
        <dbReference type="Pfam" id="PF08352"/>
    </source>
</evidence>
<keyword evidence="3" id="KW-0067">ATP-binding</keyword>
<keyword evidence="2" id="KW-0547">Nucleotide-binding</keyword>
<dbReference type="Pfam" id="PF13181">
    <property type="entry name" value="TPR_8"/>
    <property type="match status" value="1"/>
</dbReference>
<dbReference type="SUPFAM" id="SSF48452">
    <property type="entry name" value="TPR-like"/>
    <property type="match status" value="1"/>
</dbReference>
<keyword evidence="4" id="KW-0812">Transmembrane</keyword>
<organism evidence="6">
    <name type="scientific">marine sediment metagenome</name>
    <dbReference type="NCBI Taxonomy" id="412755"/>
    <lineage>
        <taxon>unclassified sequences</taxon>
        <taxon>metagenomes</taxon>
        <taxon>ecological metagenomes</taxon>
    </lineage>
</organism>
<keyword evidence="4" id="KW-0472">Membrane</keyword>
<dbReference type="GO" id="GO:0015833">
    <property type="term" value="P:peptide transport"/>
    <property type="evidence" value="ECO:0007669"/>
    <property type="project" value="InterPro"/>
</dbReference>
<name>A0A0F9CBL0_9ZZZZ</name>
<dbReference type="Pfam" id="PF08352">
    <property type="entry name" value="oligo_HPY"/>
    <property type="match status" value="1"/>
</dbReference>
<sequence length="526" mass="58793">PGLGAGGRLFDWRSVLRYLGAAAAMVGLIFSHYLNAATVLATLPLFFLDSRFRRNKQVVLLGVIYSAAALCAIWICLTVNPFAADYSINPESTAMAGEDVGYWRHFHMNLFWLLRDLGTHEFLPWCLVPVLILPWLSLLPIPWFSARAARLRPLALRGGVLIAVLLAYLVLAAALTPADMGKGPVAEMRYVVPLIALGAAVGGLALVILHRLFRPAALLALLLLVGTNWLHLGFLAERNDNMRTWWPPTLYRYVTETSHDYQTGNEAVVGLLGQLPGETTVRVWPGYMVYPPMFYAPHLHYCDQLVESKRIKAELKPLPDYLYVGRIAPDVILAPARWVHEALRDLELRHGEGSYRICNALPPHWSYTSKPEIPGHIFSPPPDWKRVLGMAVLVRRDSPLDKNDALATDPNDPDALCRLAIALRGADQLENAERTLREALRIDADHVETSFQLGTLLMSQRKMTQAKSYFLTVVRLEPLHPYAHLLFRSIPTEETRGERLETICGNVASLLDLPAGCNFHPRCPMC</sequence>
<evidence type="ECO:0000256" key="1">
    <source>
        <dbReference type="ARBA" id="ARBA00022448"/>
    </source>
</evidence>